<feature type="region of interest" description="Disordered" evidence="1">
    <location>
        <begin position="1"/>
        <end position="21"/>
    </location>
</feature>
<gene>
    <name evidence="2" type="ORF">ACEG43_45120</name>
</gene>
<dbReference type="Proteomes" id="UP001571476">
    <property type="component" value="Unassembled WGS sequence"/>
</dbReference>
<organism evidence="2 3">
    <name type="scientific">Streptomyces aureus</name>
    <dbReference type="NCBI Taxonomy" id="193461"/>
    <lineage>
        <taxon>Bacteria</taxon>
        <taxon>Bacillati</taxon>
        <taxon>Actinomycetota</taxon>
        <taxon>Actinomycetes</taxon>
        <taxon>Kitasatosporales</taxon>
        <taxon>Streptomycetaceae</taxon>
        <taxon>Streptomyces</taxon>
    </lineage>
</organism>
<comment type="caution">
    <text evidence="2">The sequence shown here is derived from an EMBL/GenBank/DDBJ whole genome shotgun (WGS) entry which is preliminary data.</text>
</comment>
<sequence length="65" mass="6770">MDQPTDPTPASEGPDPEPLPLICPCGDPGHAPLWVGTAFATSGPERSLYDCPQAPTHRYGLGPVS</sequence>
<keyword evidence="3" id="KW-1185">Reference proteome</keyword>
<evidence type="ECO:0000313" key="2">
    <source>
        <dbReference type="EMBL" id="MFA3843226.1"/>
    </source>
</evidence>
<dbReference type="RefSeq" id="WP_372567076.1">
    <property type="nucleotide sequence ID" value="NZ_JBGOSP010000054.1"/>
</dbReference>
<evidence type="ECO:0000256" key="1">
    <source>
        <dbReference type="SAM" id="MobiDB-lite"/>
    </source>
</evidence>
<proteinExistence type="predicted"/>
<protein>
    <submittedName>
        <fullName evidence="2">Uncharacterized protein</fullName>
    </submittedName>
</protein>
<name>A0ABV4T158_9ACTN</name>
<accession>A0ABV4T158</accession>
<dbReference type="EMBL" id="JBGOSP010000054">
    <property type="protein sequence ID" value="MFA3843226.1"/>
    <property type="molecule type" value="Genomic_DNA"/>
</dbReference>
<evidence type="ECO:0000313" key="3">
    <source>
        <dbReference type="Proteomes" id="UP001571476"/>
    </source>
</evidence>
<reference evidence="2 3" key="1">
    <citation type="submission" date="2024-08" db="EMBL/GenBank/DDBJ databases">
        <title>Genome sequence of Streptomyces aureus CACIA-1.46HGO.</title>
        <authorList>
            <person name="Evangelista-Martinez Z."/>
        </authorList>
    </citation>
    <scope>NUCLEOTIDE SEQUENCE [LARGE SCALE GENOMIC DNA]</scope>
    <source>
        <strain evidence="2 3">CACIA-1.46HGO</strain>
    </source>
</reference>